<organism evidence="2 3">
    <name type="scientific">Marinoscillum furvescens DSM 4134</name>
    <dbReference type="NCBI Taxonomy" id="1122208"/>
    <lineage>
        <taxon>Bacteria</taxon>
        <taxon>Pseudomonadati</taxon>
        <taxon>Bacteroidota</taxon>
        <taxon>Cytophagia</taxon>
        <taxon>Cytophagales</taxon>
        <taxon>Reichenbachiellaceae</taxon>
        <taxon>Marinoscillum</taxon>
    </lineage>
</organism>
<gene>
    <name evidence="2" type="ORF">C7460_10194</name>
</gene>
<name>A0A3D9LG50_MARFU</name>
<evidence type="ECO:0000313" key="2">
    <source>
        <dbReference type="EMBL" id="REE05577.1"/>
    </source>
</evidence>
<accession>A0A3D9LG50</accession>
<dbReference type="AlphaFoldDB" id="A0A3D9LG50"/>
<keyword evidence="1" id="KW-1133">Transmembrane helix</keyword>
<keyword evidence="1" id="KW-0472">Membrane</keyword>
<sequence>MITTMRKLVYFGGVFIAFLGIFMLLTKNELGYIPEALEISLLSLIFVIGVMLVVIISKRGLGG</sequence>
<comment type="caution">
    <text evidence="2">The sequence shown here is derived from an EMBL/GenBank/DDBJ whole genome shotgun (WGS) entry which is preliminary data.</text>
</comment>
<dbReference type="Proteomes" id="UP000256779">
    <property type="component" value="Unassembled WGS sequence"/>
</dbReference>
<proteinExistence type="predicted"/>
<evidence type="ECO:0000313" key="3">
    <source>
        <dbReference type="Proteomes" id="UP000256779"/>
    </source>
</evidence>
<keyword evidence="1" id="KW-0812">Transmembrane</keyword>
<dbReference type="EMBL" id="QREG01000001">
    <property type="protein sequence ID" value="REE05577.1"/>
    <property type="molecule type" value="Genomic_DNA"/>
</dbReference>
<keyword evidence="3" id="KW-1185">Reference proteome</keyword>
<reference evidence="2 3" key="1">
    <citation type="submission" date="2018-07" db="EMBL/GenBank/DDBJ databases">
        <title>Genomic Encyclopedia of Type Strains, Phase IV (KMG-IV): sequencing the most valuable type-strain genomes for metagenomic binning, comparative biology and taxonomic classification.</title>
        <authorList>
            <person name="Goeker M."/>
        </authorList>
    </citation>
    <scope>NUCLEOTIDE SEQUENCE [LARGE SCALE GENOMIC DNA]</scope>
    <source>
        <strain evidence="2 3">DSM 4134</strain>
    </source>
</reference>
<protein>
    <submittedName>
        <fullName evidence="2">Uncharacterized protein</fullName>
    </submittedName>
</protein>
<feature type="transmembrane region" description="Helical" evidence="1">
    <location>
        <begin position="7"/>
        <end position="25"/>
    </location>
</feature>
<evidence type="ECO:0000256" key="1">
    <source>
        <dbReference type="SAM" id="Phobius"/>
    </source>
</evidence>
<feature type="transmembrane region" description="Helical" evidence="1">
    <location>
        <begin position="37"/>
        <end position="56"/>
    </location>
</feature>